<feature type="region of interest" description="Disordered" evidence="1">
    <location>
        <begin position="85"/>
        <end position="173"/>
    </location>
</feature>
<evidence type="ECO:0000313" key="2">
    <source>
        <dbReference type="EMBL" id="CAG8835017.1"/>
    </source>
</evidence>
<feature type="non-terminal residue" evidence="2">
    <location>
        <position position="173"/>
    </location>
</feature>
<accession>A0ABN7WLP8</accession>
<protein>
    <submittedName>
        <fullName evidence="2">23342_t:CDS:1</fullName>
    </submittedName>
</protein>
<sequence>SHGPNVCPDLAVLDTNAWIWYIPVLPQENAPPPLTFHSAALYNDYMIIAFGRATIIYDNIAINNNIYLFDTNNYLWVTEMGPPSNTTQTPTTAPVTTISTTQTPTTAPVTTISTTQTTTNTPKLTTTAPMNTTTAPVNTTPSPMNTTTTPVNTTPAPVNTTPPVNIKISETKK</sequence>
<dbReference type="SUPFAM" id="SSF117281">
    <property type="entry name" value="Kelch motif"/>
    <property type="match status" value="1"/>
</dbReference>
<organism evidence="2 3">
    <name type="scientific">Gigaspora margarita</name>
    <dbReference type="NCBI Taxonomy" id="4874"/>
    <lineage>
        <taxon>Eukaryota</taxon>
        <taxon>Fungi</taxon>
        <taxon>Fungi incertae sedis</taxon>
        <taxon>Mucoromycota</taxon>
        <taxon>Glomeromycotina</taxon>
        <taxon>Glomeromycetes</taxon>
        <taxon>Diversisporales</taxon>
        <taxon>Gigasporaceae</taxon>
        <taxon>Gigaspora</taxon>
    </lineage>
</organism>
<name>A0ABN7WLP8_GIGMA</name>
<reference evidence="2 3" key="1">
    <citation type="submission" date="2021-06" db="EMBL/GenBank/DDBJ databases">
        <authorList>
            <person name="Kallberg Y."/>
            <person name="Tangrot J."/>
            <person name="Rosling A."/>
        </authorList>
    </citation>
    <scope>NUCLEOTIDE SEQUENCE [LARGE SCALE GENOMIC DNA]</scope>
    <source>
        <strain evidence="2 3">120-4 pot B 10/14</strain>
    </source>
</reference>
<dbReference type="InterPro" id="IPR015915">
    <property type="entry name" value="Kelch-typ_b-propeller"/>
</dbReference>
<feature type="compositionally biased region" description="Low complexity" evidence="1">
    <location>
        <begin position="85"/>
        <end position="165"/>
    </location>
</feature>
<gene>
    <name evidence="2" type="ORF">GMARGA_LOCUS32356</name>
</gene>
<dbReference type="Gene3D" id="2.120.10.80">
    <property type="entry name" value="Kelch-type beta propeller"/>
    <property type="match status" value="1"/>
</dbReference>
<comment type="caution">
    <text evidence="2">The sequence shown here is derived from an EMBL/GenBank/DDBJ whole genome shotgun (WGS) entry which is preliminary data.</text>
</comment>
<feature type="non-terminal residue" evidence="2">
    <location>
        <position position="1"/>
    </location>
</feature>
<proteinExistence type="predicted"/>
<evidence type="ECO:0000313" key="3">
    <source>
        <dbReference type="Proteomes" id="UP000789901"/>
    </source>
</evidence>
<evidence type="ECO:0000256" key="1">
    <source>
        <dbReference type="SAM" id="MobiDB-lite"/>
    </source>
</evidence>
<keyword evidence="3" id="KW-1185">Reference proteome</keyword>
<dbReference type="Proteomes" id="UP000789901">
    <property type="component" value="Unassembled WGS sequence"/>
</dbReference>
<dbReference type="EMBL" id="CAJVQB010050640">
    <property type="protein sequence ID" value="CAG8835017.1"/>
    <property type="molecule type" value="Genomic_DNA"/>
</dbReference>